<keyword evidence="5" id="KW-1185">Reference proteome</keyword>
<evidence type="ECO:0000256" key="2">
    <source>
        <dbReference type="ARBA" id="ARBA00023002"/>
    </source>
</evidence>
<dbReference type="SUPFAM" id="SSF51395">
    <property type="entry name" value="FMN-linked oxidoreductases"/>
    <property type="match status" value="1"/>
</dbReference>
<dbReference type="Gene3D" id="3.20.20.70">
    <property type="entry name" value="Aldolase class I"/>
    <property type="match status" value="1"/>
</dbReference>
<dbReference type="PANTHER" id="PTHR43656">
    <property type="entry name" value="BINDING OXIDOREDUCTASE, PUTATIVE (AFU_ORTHOLOGUE AFUA_2G08260)-RELATED"/>
    <property type="match status" value="1"/>
</dbReference>
<evidence type="ECO:0000313" key="5">
    <source>
        <dbReference type="Proteomes" id="UP001595530"/>
    </source>
</evidence>
<dbReference type="EMBL" id="JBHRTP010000003">
    <property type="protein sequence ID" value="MFC3106594.1"/>
    <property type="molecule type" value="Genomic_DNA"/>
</dbReference>
<protein>
    <submittedName>
        <fullName evidence="4">tRNA-dihydrouridine synthase</fullName>
    </submittedName>
</protein>
<dbReference type="InterPro" id="IPR013785">
    <property type="entry name" value="Aldolase_TIM"/>
</dbReference>
<organism evidence="4 5">
    <name type="scientific">Undibacterium arcticum</name>
    <dbReference type="NCBI Taxonomy" id="1762892"/>
    <lineage>
        <taxon>Bacteria</taxon>
        <taxon>Pseudomonadati</taxon>
        <taxon>Pseudomonadota</taxon>
        <taxon>Betaproteobacteria</taxon>
        <taxon>Burkholderiales</taxon>
        <taxon>Oxalobacteraceae</taxon>
        <taxon>Undibacterium</taxon>
    </lineage>
</organism>
<gene>
    <name evidence="4" type="ORF">ACFOFO_01230</name>
</gene>
<proteinExistence type="predicted"/>
<reference evidence="5" key="1">
    <citation type="journal article" date="2019" name="Int. J. Syst. Evol. Microbiol.">
        <title>The Global Catalogue of Microorganisms (GCM) 10K type strain sequencing project: providing services to taxonomists for standard genome sequencing and annotation.</title>
        <authorList>
            <consortium name="The Broad Institute Genomics Platform"/>
            <consortium name="The Broad Institute Genome Sequencing Center for Infectious Disease"/>
            <person name="Wu L."/>
            <person name="Ma J."/>
        </authorList>
    </citation>
    <scope>NUCLEOTIDE SEQUENCE [LARGE SCALE GENOMIC DNA]</scope>
    <source>
        <strain evidence="5">KCTC 42986</strain>
    </source>
</reference>
<evidence type="ECO:0000259" key="3">
    <source>
        <dbReference type="Pfam" id="PF01207"/>
    </source>
</evidence>
<sequence>MLRIGGSRLFPSLPYRDLYFLEQARQVRDAVSVPLIYLGGVSSAEGIRTVLLDEGFDMVAIGRALLYDPDMVHRLRDEPEYVSGCTHCNGCVAAMALPGGTRCVLRV</sequence>
<accession>A0ABV7EV51</accession>
<dbReference type="Proteomes" id="UP001595530">
    <property type="component" value="Unassembled WGS sequence"/>
</dbReference>
<dbReference type="InterPro" id="IPR051799">
    <property type="entry name" value="NADH_flavin_oxidoreductase"/>
</dbReference>
<dbReference type="RefSeq" id="WP_390325085.1">
    <property type="nucleotide sequence ID" value="NZ_JBHRTP010000003.1"/>
</dbReference>
<keyword evidence="1" id="KW-0285">Flavoprotein</keyword>
<name>A0ABV7EV51_9BURK</name>
<keyword evidence="2" id="KW-0560">Oxidoreductase</keyword>
<dbReference type="Pfam" id="PF01207">
    <property type="entry name" value="Dus"/>
    <property type="match status" value="1"/>
</dbReference>
<comment type="caution">
    <text evidence="4">The sequence shown here is derived from an EMBL/GenBank/DDBJ whole genome shotgun (WGS) entry which is preliminary data.</text>
</comment>
<dbReference type="PANTHER" id="PTHR43656:SF2">
    <property type="entry name" value="BINDING OXIDOREDUCTASE, PUTATIVE (AFU_ORTHOLOGUE AFUA_2G08260)-RELATED"/>
    <property type="match status" value="1"/>
</dbReference>
<evidence type="ECO:0000256" key="1">
    <source>
        <dbReference type="ARBA" id="ARBA00022630"/>
    </source>
</evidence>
<feature type="domain" description="DUS-like FMN-binding" evidence="3">
    <location>
        <begin position="22"/>
        <end position="74"/>
    </location>
</feature>
<dbReference type="InterPro" id="IPR035587">
    <property type="entry name" value="DUS-like_FMN-bd"/>
</dbReference>
<evidence type="ECO:0000313" key="4">
    <source>
        <dbReference type="EMBL" id="MFC3106594.1"/>
    </source>
</evidence>